<dbReference type="InterPro" id="IPR006860">
    <property type="entry name" value="FecR"/>
</dbReference>
<keyword evidence="4" id="KW-1185">Reference proteome</keyword>
<keyword evidence="1" id="KW-1133">Transmembrane helix</keyword>
<keyword evidence="1" id="KW-0472">Membrane</keyword>
<dbReference type="Pfam" id="PF04773">
    <property type="entry name" value="FecR"/>
    <property type="match status" value="1"/>
</dbReference>
<dbReference type="PANTHER" id="PTHR30273">
    <property type="entry name" value="PERIPLASMIC SIGNAL SENSOR AND SIGMA FACTOR ACTIVATOR FECR-RELATED"/>
    <property type="match status" value="1"/>
</dbReference>
<accession>A0A7K0G2T9</accession>
<feature type="domain" description="FecR protein" evidence="2">
    <location>
        <begin position="115"/>
        <end position="204"/>
    </location>
</feature>
<dbReference type="GO" id="GO:0016989">
    <property type="term" value="F:sigma factor antagonist activity"/>
    <property type="evidence" value="ECO:0007669"/>
    <property type="project" value="TreeGrafter"/>
</dbReference>
<name>A0A7K0G2T9_9SPHI</name>
<dbReference type="Gene3D" id="2.60.120.1440">
    <property type="match status" value="1"/>
</dbReference>
<proteinExistence type="predicted"/>
<gene>
    <name evidence="3" type="ORF">GJU39_18780</name>
</gene>
<comment type="caution">
    <text evidence="3">The sequence shown here is derived from an EMBL/GenBank/DDBJ whole genome shotgun (WGS) entry which is preliminary data.</text>
</comment>
<dbReference type="AlphaFoldDB" id="A0A7K0G2T9"/>
<feature type="transmembrane region" description="Helical" evidence="1">
    <location>
        <begin position="71"/>
        <end position="92"/>
    </location>
</feature>
<dbReference type="PANTHER" id="PTHR30273:SF2">
    <property type="entry name" value="PROTEIN FECR"/>
    <property type="match status" value="1"/>
</dbReference>
<sequence>MKPNNKKFLMDQLSDYQSGTMNSGRREIVDKWFGKQNRVSPDILSDNLGDEIFDVINKKIPVNKPKRTSLFWAWSVAASLLIFFAATLLFLGKVSRSRDPLRPAAYTTYLTKSRPRHLILEDGTSVDLKPGSLFRVMAGLNKSSRRRVFLDRGEAFFKVKRDPAHPFIISSGNYKTTVLGTSFIINTNSLKKTYTVSVKTGKVRVEHQVGHTFRILSAGLIKNQVLHYDELTRKTLITGGEKVRQTGKENYLTTSIEQKTLIQIGALISKAFGVKVDVREQAVPVKYTLELDYYNLEHTLNKLAMQTGIRYELNGHSLLIIPGK</sequence>
<evidence type="ECO:0000259" key="2">
    <source>
        <dbReference type="Pfam" id="PF04773"/>
    </source>
</evidence>
<dbReference type="Proteomes" id="UP000487757">
    <property type="component" value="Unassembled WGS sequence"/>
</dbReference>
<keyword evidence="1" id="KW-0812">Transmembrane</keyword>
<dbReference type="InterPro" id="IPR012373">
    <property type="entry name" value="Ferrdict_sens_TM"/>
</dbReference>
<reference evidence="3 4" key="1">
    <citation type="submission" date="2019-11" db="EMBL/GenBank/DDBJ databases">
        <title>Pedobacter petrophilus genome.</title>
        <authorList>
            <person name="Feldbauer M.J."/>
            <person name="Newman J.D."/>
        </authorList>
    </citation>
    <scope>NUCLEOTIDE SEQUENCE [LARGE SCALE GENOMIC DNA]</scope>
    <source>
        <strain evidence="3 4">LMG 29686</strain>
    </source>
</reference>
<organism evidence="3 4">
    <name type="scientific">Pedobacter petrophilus</name>
    <dbReference type="NCBI Taxonomy" id="1908241"/>
    <lineage>
        <taxon>Bacteria</taxon>
        <taxon>Pseudomonadati</taxon>
        <taxon>Bacteroidota</taxon>
        <taxon>Sphingobacteriia</taxon>
        <taxon>Sphingobacteriales</taxon>
        <taxon>Sphingobacteriaceae</taxon>
        <taxon>Pedobacter</taxon>
    </lineage>
</organism>
<evidence type="ECO:0000256" key="1">
    <source>
        <dbReference type="SAM" id="Phobius"/>
    </source>
</evidence>
<protein>
    <recommendedName>
        <fullName evidence="2">FecR protein domain-containing protein</fullName>
    </recommendedName>
</protein>
<evidence type="ECO:0000313" key="3">
    <source>
        <dbReference type="EMBL" id="MRX78128.1"/>
    </source>
</evidence>
<dbReference type="EMBL" id="WKKH01000040">
    <property type="protein sequence ID" value="MRX78128.1"/>
    <property type="molecule type" value="Genomic_DNA"/>
</dbReference>
<evidence type="ECO:0000313" key="4">
    <source>
        <dbReference type="Proteomes" id="UP000487757"/>
    </source>
</evidence>
<dbReference type="OrthoDB" id="1524389at2"/>